<dbReference type="OrthoDB" id="9802794at2"/>
<keyword evidence="4" id="KW-1185">Reference proteome</keyword>
<dbReference type="InterPro" id="IPR014729">
    <property type="entry name" value="Rossmann-like_a/b/a_fold"/>
</dbReference>
<protein>
    <submittedName>
        <fullName evidence="3">NadR type nicotinamide-nucleotide adenylyltransferase</fullName>
    </submittedName>
</protein>
<evidence type="ECO:0000313" key="3">
    <source>
        <dbReference type="EMBL" id="ROR25815.1"/>
    </source>
</evidence>
<keyword evidence="3" id="KW-0548">Nucleotidyltransferase</keyword>
<dbReference type="Pfam" id="PF13521">
    <property type="entry name" value="AAA_28"/>
    <property type="match status" value="1"/>
</dbReference>
<dbReference type="Gene3D" id="3.40.50.300">
    <property type="entry name" value="P-loop containing nucleotide triphosphate hydrolases"/>
    <property type="match status" value="1"/>
</dbReference>
<dbReference type="InterPro" id="IPR052735">
    <property type="entry name" value="NAD_biosynth-regulator"/>
</dbReference>
<comment type="caution">
    <text evidence="3">The sequence shown here is derived from an EMBL/GenBank/DDBJ whole genome shotgun (WGS) entry which is preliminary data.</text>
</comment>
<evidence type="ECO:0000259" key="1">
    <source>
        <dbReference type="Pfam" id="PF01467"/>
    </source>
</evidence>
<evidence type="ECO:0000313" key="4">
    <source>
        <dbReference type="Proteomes" id="UP000273083"/>
    </source>
</evidence>
<reference evidence="3 4" key="1">
    <citation type="submission" date="2018-11" db="EMBL/GenBank/DDBJ databases">
        <title>Genomic Encyclopedia of Type Strains, Phase IV (KMG-IV): sequencing the most valuable type-strain genomes for metagenomic binning, comparative biology and taxonomic classification.</title>
        <authorList>
            <person name="Goeker M."/>
        </authorList>
    </citation>
    <scope>NUCLEOTIDE SEQUENCE [LARGE SCALE GENOMIC DNA]</scope>
    <source>
        <strain evidence="3 4">DSM 26537</strain>
    </source>
</reference>
<dbReference type="AlphaFoldDB" id="A0A3N1XGP1"/>
<feature type="domain" description="NadR/Ttd14 AAA" evidence="2">
    <location>
        <begin position="163"/>
        <end position="320"/>
    </location>
</feature>
<dbReference type="InterPro" id="IPR004821">
    <property type="entry name" value="Cyt_trans-like"/>
</dbReference>
<keyword evidence="3" id="KW-0808">Transferase</keyword>
<dbReference type="SUPFAM" id="SSF52540">
    <property type="entry name" value="P-loop containing nucleoside triphosphate hydrolases"/>
    <property type="match status" value="1"/>
</dbReference>
<gene>
    <name evidence="3" type="ORF">EDD66_10924</name>
</gene>
<dbReference type="RefSeq" id="WP_123610183.1">
    <property type="nucleotide sequence ID" value="NZ_RJVG01000009.1"/>
</dbReference>
<evidence type="ECO:0000259" key="2">
    <source>
        <dbReference type="Pfam" id="PF13521"/>
    </source>
</evidence>
<dbReference type="Pfam" id="PF01467">
    <property type="entry name" value="CTP_transf_like"/>
    <property type="match status" value="1"/>
</dbReference>
<dbReference type="PANTHER" id="PTHR37512">
    <property type="entry name" value="TRIFUNCTIONAL NAD BIOSYNTHESIS/REGULATOR PROTEIN NADR"/>
    <property type="match status" value="1"/>
</dbReference>
<proteinExistence type="predicted"/>
<dbReference type="SUPFAM" id="SSF52374">
    <property type="entry name" value="Nucleotidylyl transferase"/>
    <property type="match status" value="1"/>
</dbReference>
<organism evidence="3 4">
    <name type="scientific">Mobilisporobacter senegalensis</name>
    <dbReference type="NCBI Taxonomy" id="1329262"/>
    <lineage>
        <taxon>Bacteria</taxon>
        <taxon>Bacillati</taxon>
        <taxon>Bacillota</taxon>
        <taxon>Clostridia</taxon>
        <taxon>Lachnospirales</taxon>
        <taxon>Lachnospiraceae</taxon>
        <taxon>Mobilisporobacter</taxon>
    </lineage>
</organism>
<dbReference type="Gene3D" id="3.40.50.620">
    <property type="entry name" value="HUPs"/>
    <property type="match status" value="1"/>
</dbReference>
<sequence length="344" mass="40041">MTNKVKKVGLYLGKFSILHSGHQFVIDTALKEMDKLIILIYDAPSSTSIPLDIRSKWIEEIYASSPIEVVKGWCGPEDTGYSDEVKRIQNEYILKMAGDRGITHFYSSEPYGEHVSEALQCINRIVDIERKTFSIAASIIQKNPYLYKEYIHPLVYPDLITNVVFVGAPSTGKTTIAQKLSLEYSTVWMPEYGREYWEEHQIERRLEPWQLTEIAEIHLTREQDKRMEANQYLFTDTNAITTYMFAMDYHGFAEARLVELAEAAQRRYDLVFLCADDILYDDTWDRSGDVNRHIFQQKIKSDLLKRNIPFITLQGSIDERIRTVKKVLHRFKKWTSFADGLLDI</sequence>
<dbReference type="InterPro" id="IPR038727">
    <property type="entry name" value="NadR/Ttd14_AAA_dom"/>
</dbReference>
<name>A0A3N1XGP1_9FIRM</name>
<feature type="domain" description="Cytidyltransferase-like" evidence="1">
    <location>
        <begin position="10"/>
        <end position="83"/>
    </location>
</feature>
<dbReference type="NCBIfam" id="TIGR00125">
    <property type="entry name" value="cyt_tran_rel"/>
    <property type="match status" value="1"/>
</dbReference>
<dbReference type="Proteomes" id="UP000273083">
    <property type="component" value="Unassembled WGS sequence"/>
</dbReference>
<dbReference type="GO" id="GO:0016779">
    <property type="term" value="F:nucleotidyltransferase activity"/>
    <property type="evidence" value="ECO:0007669"/>
    <property type="project" value="UniProtKB-KW"/>
</dbReference>
<dbReference type="InterPro" id="IPR027417">
    <property type="entry name" value="P-loop_NTPase"/>
</dbReference>
<accession>A0A3N1XGP1</accession>
<dbReference type="EMBL" id="RJVG01000009">
    <property type="protein sequence ID" value="ROR25815.1"/>
    <property type="molecule type" value="Genomic_DNA"/>
</dbReference>
<dbReference type="PANTHER" id="PTHR37512:SF1">
    <property type="entry name" value="NADR_TTD14 AAA DOMAIN-CONTAINING PROTEIN"/>
    <property type="match status" value="1"/>
</dbReference>